<keyword evidence="18" id="KW-0460">Magnesium</keyword>
<protein>
    <submittedName>
        <fullName evidence="20">Undecaprenol kinase</fullName>
    </submittedName>
</protein>
<dbReference type="OrthoDB" id="1493837at2"/>
<dbReference type="EMBL" id="SGXA01000004">
    <property type="protein sequence ID" value="RZS67081.1"/>
    <property type="molecule type" value="Genomic_DNA"/>
</dbReference>
<evidence type="ECO:0000256" key="5">
    <source>
        <dbReference type="ARBA" id="ARBA00022679"/>
    </source>
</evidence>
<evidence type="ECO:0000256" key="2">
    <source>
        <dbReference type="ARBA" id="ARBA00005967"/>
    </source>
</evidence>
<keyword evidence="8 20" id="KW-0418">Kinase</keyword>
<dbReference type="GO" id="GO:0005524">
    <property type="term" value="F:ATP binding"/>
    <property type="evidence" value="ECO:0007669"/>
    <property type="project" value="UniProtKB-KW"/>
</dbReference>
<dbReference type="Gene3D" id="1.10.287.3610">
    <property type="match status" value="1"/>
</dbReference>
<feature type="binding site" evidence="17">
    <location>
        <position position="77"/>
    </location>
    <ligand>
        <name>ATP</name>
        <dbReference type="ChEBI" id="CHEBI:30616"/>
    </ligand>
</feature>
<keyword evidence="14" id="KW-1208">Phospholipid metabolism</keyword>
<reference evidence="20 21" key="1">
    <citation type="submission" date="2019-02" db="EMBL/GenBank/DDBJ databases">
        <title>Genomic Encyclopedia of Type Strains, Phase IV (KMG-IV): sequencing the most valuable type-strain genomes for metagenomic binning, comparative biology and taxonomic classification.</title>
        <authorList>
            <person name="Goeker M."/>
        </authorList>
    </citation>
    <scope>NUCLEOTIDE SEQUENCE [LARGE SCALE GENOMIC DNA]</scope>
    <source>
        <strain evidence="20 21">DSM 18116</strain>
    </source>
</reference>
<comment type="subcellular location">
    <subcellularLocation>
        <location evidence="1">Cell membrane</location>
        <topology evidence="1">Multi-pass membrane protein</topology>
    </subcellularLocation>
</comment>
<keyword evidence="18" id="KW-0479">Metal-binding</keyword>
<dbReference type="PANTHER" id="PTHR34299">
    <property type="entry name" value="DIACYLGLYCEROL KINASE"/>
    <property type="match status" value="1"/>
</dbReference>
<feature type="transmembrane region" description="Helical" evidence="19">
    <location>
        <begin position="32"/>
        <end position="51"/>
    </location>
</feature>
<evidence type="ECO:0000256" key="12">
    <source>
        <dbReference type="ARBA" id="ARBA00023136"/>
    </source>
</evidence>
<feature type="binding site" evidence="17">
    <location>
        <begin position="95"/>
        <end position="96"/>
    </location>
    <ligand>
        <name>ATP</name>
        <dbReference type="ChEBI" id="CHEBI:30616"/>
    </ligand>
</feature>
<keyword evidence="5" id="KW-0808">Transferase</keyword>
<keyword evidence="11" id="KW-0443">Lipid metabolism</keyword>
<evidence type="ECO:0000256" key="16">
    <source>
        <dbReference type="PIRSR" id="PIRSR600829-2"/>
    </source>
</evidence>
<feature type="binding site" evidence="17">
    <location>
        <position position="29"/>
    </location>
    <ligand>
        <name>ATP</name>
        <dbReference type="ChEBI" id="CHEBI:30616"/>
    </ligand>
</feature>
<evidence type="ECO:0000256" key="9">
    <source>
        <dbReference type="ARBA" id="ARBA00022840"/>
    </source>
</evidence>
<feature type="binding site" evidence="17">
    <location>
        <begin position="86"/>
        <end position="88"/>
    </location>
    <ligand>
        <name>ATP</name>
        <dbReference type="ChEBI" id="CHEBI:30616"/>
    </ligand>
</feature>
<evidence type="ECO:0000313" key="20">
    <source>
        <dbReference type="EMBL" id="RZS67081.1"/>
    </source>
</evidence>
<evidence type="ECO:0000256" key="17">
    <source>
        <dbReference type="PIRSR" id="PIRSR600829-3"/>
    </source>
</evidence>
<dbReference type="GO" id="GO:0008654">
    <property type="term" value="P:phospholipid biosynthetic process"/>
    <property type="evidence" value="ECO:0007669"/>
    <property type="project" value="UniProtKB-KW"/>
</dbReference>
<dbReference type="Proteomes" id="UP000293874">
    <property type="component" value="Unassembled WGS sequence"/>
</dbReference>
<evidence type="ECO:0000256" key="7">
    <source>
        <dbReference type="ARBA" id="ARBA00022741"/>
    </source>
</evidence>
<dbReference type="InterPro" id="IPR000829">
    <property type="entry name" value="DAGK"/>
</dbReference>
<evidence type="ECO:0000256" key="13">
    <source>
        <dbReference type="ARBA" id="ARBA00023209"/>
    </source>
</evidence>
<keyword evidence="6 19" id="KW-0812">Transmembrane</keyword>
<evidence type="ECO:0000256" key="3">
    <source>
        <dbReference type="ARBA" id="ARBA00022475"/>
    </source>
</evidence>
<dbReference type="PANTHER" id="PTHR34299:SF1">
    <property type="entry name" value="DIACYLGLYCEROL KINASE"/>
    <property type="match status" value="1"/>
</dbReference>
<evidence type="ECO:0000256" key="6">
    <source>
        <dbReference type="ARBA" id="ARBA00022692"/>
    </source>
</evidence>
<keyword evidence="21" id="KW-1185">Reference proteome</keyword>
<comment type="cofactor">
    <cofactor evidence="18">
        <name>Mg(2+)</name>
        <dbReference type="ChEBI" id="CHEBI:18420"/>
    </cofactor>
    <text evidence="18">Mn(2+), Zn(2+), Cd(2+) and Co(2+) support activity to lesser extents.</text>
</comment>
<sequence length="125" mass="14011">MTNEKFSFRARVDSFGYAFKGIRNLLRYEHNAIIHLIATAVIIIAGLWLKIERWEWIVIVMAVGFVWVTEILNTCVERIMDFISTEQHPKIGVIKDLAAGAVLIAALTAVVAGAFIFIPKIIALL</sequence>
<dbReference type="Pfam" id="PF01219">
    <property type="entry name" value="DAGK_prokar"/>
    <property type="match status" value="1"/>
</dbReference>
<comment type="caution">
    <text evidence="20">The sequence shown here is derived from an EMBL/GenBank/DDBJ whole genome shotgun (WGS) entry which is preliminary data.</text>
</comment>
<keyword evidence="3" id="KW-1003">Cell membrane</keyword>
<name>A0A4Q7MG49_9BACT</name>
<feature type="transmembrane region" description="Helical" evidence="19">
    <location>
        <begin position="97"/>
        <end position="118"/>
    </location>
</feature>
<feature type="active site" description="Proton acceptor" evidence="15">
    <location>
        <position position="70"/>
    </location>
</feature>
<organism evidence="20 21">
    <name type="scientific">Pseudobacter ginsenosidimutans</name>
    <dbReference type="NCBI Taxonomy" id="661488"/>
    <lineage>
        <taxon>Bacteria</taxon>
        <taxon>Pseudomonadati</taxon>
        <taxon>Bacteroidota</taxon>
        <taxon>Chitinophagia</taxon>
        <taxon>Chitinophagales</taxon>
        <taxon>Chitinophagaceae</taxon>
        <taxon>Pseudobacter</taxon>
    </lineage>
</organism>
<keyword evidence="13" id="KW-0594">Phospholipid biosynthesis</keyword>
<evidence type="ECO:0000256" key="1">
    <source>
        <dbReference type="ARBA" id="ARBA00004651"/>
    </source>
</evidence>
<dbReference type="AlphaFoldDB" id="A0A4Q7MG49"/>
<dbReference type="InterPro" id="IPR036945">
    <property type="entry name" value="DAGK_sf"/>
</dbReference>
<evidence type="ECO:0000313" key="21">
    <source>
        <dbReference type="Proteomes" id="UP000293874"/>
    </source>
</evidence>
<feature type="binding site" evidence="16">
    <location>
        <position position="70"/>
    </location>
    <ligand>
        <name>substrate</name>
    </ligand>
</feature>
<evidence type="ECO:0000256" key="15">
    <source>
        <dbReference type="PIRSR" id="PIRSR600829-1"/>
    </source>
</evidence>
<feature type="binding site" evidence="18">
    <location>
        <position position="77"/>
    </location>
    <ligand>
        <name>a divalent metal cation</name>
        <dbReference type="ChEBI" id="CHEBI:60240"/>
    </ligand>
</feature>
<accession>A0A4Q7MG49</accession>
<evidence type="ECO:0000256" key="18">
    <source>
        <dbReference type="PIRSR" id="PIRSR600829-4"/>
    </source>
</evidence>
<evidence type="ECO:0000256" key="14">
    <source>
        <dbReference type="ARBA" id="ARBA00023264"/>
    </source>
</evidence>
<dbReference type="CDD" id="cd14265">
    <property type="entry name" value="UDPK_IM_like"/>
    <property type="match status" value="1"/>
</dbReference>
<feature type="transmembrane region" description="Helical" evidence="19">
    <location>
        <begin position="57"/>
        <end position="76"/>
    </location>
</feature>
<keyword evidence="10 19" id="KW-1133">Transmembrane helix</keyword>
<evidence type="ECO:0000256" key="10">
    <source>
        <dbReference type="ARBA" id="ARBA00022989"/>
    </source>
</evidence>
<evidence type="ECO:0000256" key="11">
    <source>
        <dbReference type="ARBA" id="ARBA00023098"/>
    </source>
</evidence>
<proteinExistence type="inferred from homology"/>
<dbReference type="GO" id="GO:0016301">
    <property type="term" value="F:kinase activity"/>
    <property type="evidence" value="ECO:0007669"/>
    <property type="project" value="UniProtKB-KW"/>
</dbReference>
<comment type="similarity">
    <text evidence="2">Belongs to the bacterial diacylglycerol kinase family.</text>
</comment>
<evidence type="ECO:0000256" key="8">
    <source>
        <dbReference type="ARBA" id="ARBA00022777"/>
    </source>
</evidence>
<dbReference type="InterPro" id="IPR033717">
    <property type="entry name" value="UDPK"/>
</dbReference>
<dbReference type="GO" id="GO:0005886">
    <property type="term" value="C:plasma membrane"/>
    <property type="evidence" value="ECO:0007669"/>
    <property type="project" value="UniProtKB-SubCell"/>
</dbReference>
<keyword evidence="7 17" id="KW-0547">Nucleotide-binding</keyword>
<gene>
    <name evidence="20" type="ORF">EV199_5466</name>
</gene>
<keyword evidence="4" id="KW-0444">Lipid biosynthesis</keyword>
<feature type="binding site" evidence="18">
    <location>
        <position position="29"/>
    </location>
    <ligand>
        <name>a divalent metal cation</name>
        <dbReference type="ChEBI" id="CHEBI:60240"/>
    </ligand>
</feature>
<dbReference type="GO" id="GO:0046872">
    <property type="term" value="F:metal ion binding"/>
    <property type="evidence" value="ECO:0007669"/>
    <property type="project" value="UniProtKB-KW"/>
</dbReference>
<keyword evidence="9 17" id="KW-0067">ATP-binding</keyword>
<dbReference type="RefSeq" id="WP_130543962.1">
    <property type="nucleotide sequence ID" value="NZ_CP042431.1"/>
</dbReference>
<feature type="binding site" evidence="17">
    <location>
        <position position="17"/>
    </location>
    <ligand>
        <name>ATP</name>
        <dbReference type="ChEBI" id="CHEBI:30616"/>
    </ligand>
</feature>
<evidence type="ECO:0000256" key="19">
    <source>
        <dbReference type="SAM" id="Phobius"/>
    </source>
</evidence>
<keyword evidence="12 19" id="KW-0472">Membrane</keyword>
<evidence type="ECO:0000256" key="4">
    <source>
        <dbReference type="ARBA" id="ARBA00022516"/>
    </source>
</evidence>